<keyword evidence="3" id="KW-1185">Reference proteome</keyword>
<dbReference type="Proteomes" id="UP000479000">
    <property type="component" value="Unassembled WGS sequence"/>
</dbReference>
<proteinExistence type="predicted"/>
<evidence type="ECO:0000313" key="1">
    <source>
        <dbReference type="EMBL" id="CAA9999541.1"/>
    </source>
</evidence>
<dbReference type="AlphaFoldDB" id="A0A6H5GA98"/>
<organism evidence="2 3">
    <name type="scientific">Nesidiocoris tenuis</name>
    <dbReference type="NCBI Taxonomy" id="355587"/>
    <lineage>
        <taxon>Eukaryota</taxon>
        <taxon>Metazoa</taxon>
        <taxon>Ecdysozoa</taxon>
        <taxon>Arthropoda</taxon>
        <taxon>Hexapoda</taxon>
        <taxon>Insecta</taxon>
        <taxon>Pterygota</taxon>
        <taxon>Neoptera</taxon>
        <taxon>Paraneoptera</taxon>
        <taxon>Hemiptera</taxon>
        <taxon>Heteroptera</taxon>
        <taxon>Panheteroptera</taxon>
        <taxon>Cimicomorpha</taxon>
        <taxon>Miridae</taxon>
        <taxon>Dicyphina</taxon>
        <taxon>Nesidiocoris</taxon>
    </lineage>
</organism>
<dbReference type="EMBL" id="CADCXU010008941">
    <property type="protein sequence ID" value="CAA9999542.1"/>
    <property type="molecule type" value="Genomic_DNA"/>
</dbReference>
<protein>
    <submittedName>
        <fullName evidence="2">Uncharacterized protein</fullName>
    </submittedName>
</protein>
<evidence type="ECO:0000313" key="2">
    <source>
        <dbReference type="EMBL" id="CAA9999542.1"/>
    </source>
</evidence>
<feature type="non-terminal residue" evidence="2">
    <location>
        <position position="63"/>
    </location>
</feature>
<reference evidence="2 3" key="1">
    <citation type="submission" date="2020-02" db="EMBL/GenBank/DDBJ databases">
        <authorList>
            <person name="Ferguson B K."/>
        </authorList>
    </citation>
    <scope>NUCLEOTIDE SEQUENCE [LARGE SCALE GENOMIC DNA]</scope>
</reference>
<gene>
    <name evidence="1" type="ORF">NTEN_LOCUS5824</name>
    <name evidence="2" type="ORF">NTEN_LOCUS5825</name>
</gene>
<name>A0A6H5GA98_9HEMI</name>
<dbReference type="EMBL" id="CADCXU010008940">
    <property type="protein sequence ID" value="CAA9999541.1"/>
    <property type="molecule type" value="Genomic_DNA"/>
</dbReference>
<accession>A0A6H5GA98</accession>
<sequence length="63" mass="7207">MKFFCPSTACRLQKRNAPANLLRRLVTGVHYFSVYPKNSANSCARVHFSIAKTNLMIYSPETR</sequence>
<evidence type="ECO:0000313" key="3">
    <source>
        <dbReference type="Proteomes" id="UP000479000"/>
    </source>
</evidence>